<keyword evidence="1" id="KW-1133">Transmembrane helix</keyword>
<evidence type="ECO:0000313" key="2">
    <source>
        <dbReference type="EMBL" id="EYC43249.1"/>
    </source>
</evidence>
<reference evidence="3" key="1">
    <citation type="journal article" date="2015" name="Nat. Genet.">
        <title>The genome and transcriptome of the zoonotic hookworm Ancylostoma ceylanicum identify infection-specific gene families.</title>
        <authorList>
            <person name="Schwarz E.M."/>
            <person name="Hu Y."/>
            <person name="Antoshechkin I."/>
            <person name="Miller M.M."/>
            <person name="Sternberg P.W."/>
            <person name="Aroian R.V."/>
        </authorList>
    </citation>
    <scope>NUCLEOTIDE SEQUENCE</scope>
    <source>
        <strain evidence="3">HY135</strain>
    </source>
</reference>
<proteinExistence type="predicted"/>
<organism evidence="2 3">
    <name type="scientific">Ancylostoma ceylanicum</name>
    <dbReference type="NCBI Taxonomy" id="53326"/>
    <lineage>
        <taxon>Eukaryota</taxon>
        <taxon>Metazoa</taxon>
        <taxon>Ecdysozoa</taxon>
        <taxon>Nematoda</taxon>
        <taxon>Chromadorea</taxon>
        <taxon>Rhabditida</taxon>
        <taxon>Rhabditina</taxon>
        <taxon>Rhabditomorpha</taxon>
        <taxon>Strongyloidea</taxon>
        <taxon>Ancylostomatidae</taxon>
        <taxon>Ancylostomatinae</taxon>
        <taxon>Ancylostoma</taxon>
    </lineage>
</organism>
<feature type="non-terminal residue" evidence="2">
    <location>
        <position position="1"/>
    </location>
</feature>
<accession>A0A016WTU5</accession>
<dbReference type="Proteomes" id="UP000024635">
    <property type="component" value="Unassembled WGS sequence"/>
</dbReference>
<keyword evidence="1" id="KW-0812">Transmembrane</keyword>
<evidence type="ECO:0000313" key="3">
    <source>
        <dbReference type="Proteomes" id="UP000024635"/>
    </source>
</evidence>
<feature type="transmembrane region" description="Helical" evidence="1">
    <location>
        <begin position="12"/>
        <end position="33"/>
    </location>
</feature>
<evidence type="ECO:0000256" key="1">
    <source>
        <dbReference type="SAM" id="Phobius"/>
    </source>
</evidence>
<name>A0A016WTU5_9BILA</name>
<dbReference type="EMBL" id="JARK01000098">
    <property type="protein sequence ID" value="EYC43249.1"/>
    <property type="molecule type" value="Genomic_DNA"/>
</dbReference>
<gene>
    <name evidence="2" type="primary">Acey_s0498.g2510</name>
    <name evidence="2" type="ORF">Y032_0498g2510</name>
</gene>
<dbReference type="AlphaFoldDB" id="A0A016WTU5"/>
<keyword evidence="3" id="KW-1185">Reference proteome</keyword>
<comment type="caution">
    <text evidence="2">The sequence shown here is derived from an EMBL/GenBank/DDBJ whole genome shotgun (WGS) entry which is preliminary data.</text>
</comment>
<keyword evidence="1" id="KW-0472">Membrane</keyword>
<sequence>KIWNLAKLTSEIWSIITVALFLFSVEIPLGHLLDITLKNDE</sequence>
<protein>
    <submittedName>
        <fullName evidence="2">Uncharacterized protein</fullName>
    </submittedName>
</protein>